<dbReference type="GO" id="GO:0015658">
    <property type="term" value="F:branched-chain amino acid transmembrane transporter activity"/>
    <property type="evidence" value="ECO:0007669"/>
    <property type="project" value="TreeGrafter"/>
</dbReference>
<keyword evidence="4 7" id="KW-0067">ATP-binding</keyword>
<dbReference type="CDD" id="cd03224">
    <property type="entry name" value="ABC_TM1139_LivF_branched"/>
    <property type="match status" value="1"/>
</dbReference>
<evidence type="ECO:0000256" key="4">
    <source>
        <dbReference type="ARBA" id="ARBA00022840"/>
    </source>
</evidence>
<proteinExistence type="inferred from homology"/>
<name>A0A923L268_9FIRM</name>
<evidence type="ECO:0000256" key="1">
    <source>
        <dbReference type="ARBA" id="ARBA00005417"/>
    </source>
</evidence>
<dbReference type="GO" id="GO:0016887">
    <property type="term" value="F:ATP hydrolysis activity"/>
    <property type="evidence" value="ECO:0007669"/>
    <property type="project" value="InterPro"/>
</dbReference>
<dbReference type="SUPFAM" id="SSF52540">
    <property type="entry name" value="P-loop containing nucleoside triphosphate hydrolases"/>
    <property type="match status" value="1"/>
</dbReference>
<dbReference type="AlphaFoldDB" id="A0A923L268"/>
<sequence length="236" mass="25807">MHLLELNQVSVSYDAVSALQECSIYIDEGEMISIVGSNGAGKTTVCKAISGVLDIRGGEVSFDGKDITKVPGYDRVELGIIQCPEGRHLFPDMTVMENLEMGAYCKRGRRDAGENLKYVLGLFPLLEERSGQAARTLSGGEQQMLAIGRSLMSDPRLLILDEPSLGLSPVNVQLIFSKLGEIRARGTTILLVEQNVEKSLRNSDRGYALENGRIVLTGTGKELLENEDLKRVYLGM</sequence>
<accession>A0A923L268</accession>
<dbReference type="GO" id="GO:0015807">
    <property type="term" value="P:L-amino acid transport"/>
    <property type="evidence" value="ECO:0007669"/>
    <property type="project" value="TreeGrafter"/>
</dbReference>
<evidence type="ECO:0000256" key="2">
    <source>
        <dbReference type="ARBA" id="ARBA00022448"/>
    </source>
</evidence>
<dbReference type="InterPro" id="IPR003593">
    <property type="entry name" value="AAA+_ATPase"/>
</dbReference>
<dbReference type="PANTHER" id="PTHR43820">
    <property type="entry name" value="HIGH-AFFINITY BRANCHED-CHAIN AMINO ACID TRANSPORT ATP-BINDING PROTEIN LIVF"/>
    <property type="match status" value="1"/>
</dbReference>
<dbReference type="Gene3D" id="3.40.50.300">
    <property type="entry name" value="P-loop containing nucleotide triphosphate hydrolases"/>
    <property type="match status" value="1"/>
</dbReference>
<evidence type="ECO:0000313" key="8">
    <source>
        <dbReference type="Proteomes" id="UP000659630"/>
    </source>
</evidence>
<dbReference type="InterPro" id="IPR003439">
    <property type="entry name" value="ABC_transporter-like_ATP-bd"/>
</dbReference>
<dbReference type="InterPro" id="IPR027417">
    <property type="entry name" value="P-loop_NTPase"/>
</dbReference>
<dbReference type="Pfam" id="PF00005">
    <property type="entry name" value="ABC_tran"/>
    <property type="match status" value="1"/>
</dbReference>
<dbReference type="InterPro" id="IPR017871">
    <property type="entry name" value="ABC_transporter-like_CS"/>
</dbReference>
<comment type="caution">
    <text evidence="7">The sequence shown here is derived from an EMBL/GenBank/DDBJ whole genome shotgun (WGS) entry which is preliminary data.</text>
</comment>
<reference evidence="7" key="1">
    <citation type="submission" date="2020-08" db="EMBL/GenBank/DDBJ databases">
        <title>Genome public.</title>
        <authorList>
            <person name="Liu C."/>
            <person name="Sun Q."/>
        </authorList>
    </citation>
    <scope>NUCLEOTIDE SEQUENCE</scope>
    <source>
        <strain evidence="7">BX8</strain>
    </source>
</reference>
<dbReference type="PROSITE" id="PS00211">
    <property type="entry name" value="ABC_TRANSPORTER_1"/>
    <property type="match status" value="1"/>
</dbReference>
<organism evidence="7 8">
    <name type="scientific">Anaerofilum hominis</name>
    <dbReference type="NCBI Taxonomy" id="2763016"/>
    <lineage>
        <taxon>Bacteria</taxon>
        <taxon>Bacillati</taxon>
        <taxon>Bacillota</taxon>
        <taxon>Clostridia</taxon>
        <taxon>Eubacteriales</taxon>
        <taxon>Oscillospiraceae</taxon>
        <taxon>Anaerofilum</taxon>
    </lineage>
</organism>
<keyword evidence="2" id="KW-0813">Transport</keyword>
<evidence type="ECO:0000256" key="5">
    <source>
        <dbReference type="ARBA" id="ARBA00022970"/>
    </source>
</evidence>
<dbReference type="GO" id="GO:0005524">
    <property type="term" value="F:ATP binding"/>
    <property type="evidence" value="ECO:0007669"/>
    <property type="project" value="UniProtKB-KW"/>
</dbReference>
<dbReference type="PANTHER" id="PTHR43820:SF4">
    <property type="entry name" value="HIGH-AFFINITY BRANCHED-CHAIN AMINO ACID TRANSPORT ATP-BINDING PROTEIN LIVF"/>
    <property type="match status" value="1"/>
</dbReference>
<dbReference type="Proteomes" id="UP000659630">
    <property type="component" value="Unassembled WGS sequence"/>
</dbReference>
<protein>
    <submittedName>
        <fullName evidence="7">ABC transporter ATP-binding protein</fullName>
    </submittedName>
</protein>
<gene>
    <name evidence="7" type="ORF">H8S23_13330</name>
</gene>
<evidence type="ECO:0000256" key="3">
    <source>
        <dbReference type="ARBA" id="ARBA00022741"/>
    </source>
</evidence>
<dbReference type="PROSITE" id="PS50893">
    <property type="entry name" value="ABC_TRANSPORTER_2"/>
    <property type="match status" value="1"/>
</dbReference>
<evidence type="ECO:0000313" key="7">
    <source>
        <dbReference type="EMBL" id="MBC5582490.1"/>
    </source>
</evidence>
<dbReference type="InterPro" id="IPR052156">
    <property type="entry name" value="BCAA_Transport_ATP-bd_LivF"/>
</dbReference>
<keyword evidence="3" id="KW-0547">Nucleotide-binding</keyword>
<keyword evidence="5" id="KW-0029">Amino-acid transport</keyword>
<dbReference type="SMART" id="SM00382">
    <property type="entry name" value="AAA"/>
    <property type="match status" value="1"/>
</dbReference>
<keyword evidence="8" id="KW-1185">Reference proteome</keyword>
<evidence type="ECO:0000259" key="6">
    <source>
        <dbReference type="PROSITE" id="PS50893"/>
    </source>
</evidence>
<feature type="domain" description="ABC transporter" evidence="6">
    <location>
        <begin position="4"/>
        <end position="236"/>
    </location>
</feature>
<dbReference type="EMBL" id="JACONZ010000005">
    <property type="protein sequence ID" value="MBC5582490.1"/>
    <property type="molecule type" value="Genomic_DNA"/>
</dbReference>
<comment type="similarity">
    <text evidence="1">Belongs to the ABC transporter superfamily.</text>
</comment>